<dbReference type="EMBL" id="UINC01080409">
    <property type="protein sequence ID" value="SVC23317.1"/>
    <property type="molecule type" value="Genomic_DNA"/>
</dbReference>
<feature type="compositionally biased region" description="Basic and acidic residues" evidence="1">
    <location>
        <begin position="46"/>
        <end position="60"/>
    </location>
</feature>
<name>A0A382KK20_9ZZZZ</name>
<sequence length="79" mass="8658">VSVSPPLPRLPWRGALLWLPKTWNNLGGNLRQARSGISQQSVLHGQRQEHAQTHGQDHGRKGQPVPASQLGGQRQQACP</sequence>
<evidence type="ECO:0000256" key="1">
    <source>
        <dbReference type="SAM" id="MobiDB-lite"/>
    </source>
</evidence>
<feature type="compositionally biased region" description="Polar residues" evidence="1">
    <location>
        <begin position="70"/>
        <end position="79"/>
    </location>
</feature>
<organism evidence="2">
    <name type="scientific">marine metagenome</name>
    <dbReference type="NCBI Taxonomy" id="408172"/>
    <lineage>
        <taxon>unclassified sequences</taxon>
        <taxon>metagenomes</taxon>
        <taxon>ecological metagenomes</taxon>
    </lineage>
</organism>
<feature type="non-terminal residue" evidence="2">
    <location>
        <position position="79"/>
    </location>
</feature>
<feature type="non-terminal residue" evidence="2">
    <location>
        <position position="1"/>
    </location>
</feature>
<feature type="region of interest" description="Disordered" evidence="1">
    <location>
        <begin position="36"/>
        <end position="79"/>
    </location>
</feature>
<proteinExistence type="predicted"/>
<gene>
    <name evidence="2" type="ORF">METZ01_LOCUS276171</name>
</gene>
<accession>A0A382KK20</accession>
<evidence type="ECO:0000313" key="2">
    <source>
        <dbReference type="EMBL" id="SVC23317.1"/>
    </source>
</evidence>
<reference evidence="2" key="1">
    <citation type="submission" date="2018-05" db="EMBL/GenBank/DDBJ databases">
        <authorList>
            <person name="Lanie J.A."/>
            <person name="Ng W.-L."/>
            <person name="Kazmierczak K.M."/>
            <person name="Andrzejewski T.M."/>
            <person name="Davidsen T.M."/>
            <person name="Wayne K.J."/>
            <person name="Tettelin H."/>
            <person name="Glass J.I."/>
            <person name="Rusch D."/>
            <person name="Podicherti R."/>
            <person name="Tsui H.-C.T."/>
            <person name="Winkler M.E."/>
        </authorList>
    </citation>
    <scope>NUCLEOTIDE SEQUENCE</scope>
</reference>
<dbReference type="AlphaFoldDB" id="A0A382KK20"/>
<protein>
    <submittedName>
        <fullName evidence="2">Uncharacterized protein</fullName>
    </submittedName>
</protein>